<dbReference type="AlphaFoldDB" id="A0AAP0RRF7"/>
<dbReference type="Proteomes" id="UP001415857">
    <property type="component" value="Unassembled WGS sequence"/>
</dbReference>
<evidence type="ECO:0000313" key="1">
    <source>
        <dbReference type="EMBL" id="KAK9283050.1"/>
    </source>
</evidence>
<keyword evidence="2" id="KW-1185">Reference proteome</keyword>
<comment type="caution">
    <text evidence="1">The sequence shown here is derived from an EMBL/GenBank/DDBJ whole genome shotgun (WGS) entry which is preliminary data.</text>
</comment>
<organism evidence="1 2">
    <name type="scientific">Liquidambar formosana</name>
    <name type="common">Formosan gum</name>
    <dbReference type="NCBI Taxonomy" id="63359"/>
    <lineage>
        <taxon>Eukaryota</taxon>
        <taxon>Viridiplantae</taxon>
        <taxon>Streptophyta</taxon>
        <taxon>Embryophyta</taxon>
        <taxon>Tracheophyta</taxon>
        <taxon>Spermatophyta</taxon>
        <taxon>Magnoliopsida</taxon>
        <taxon>eudicotyledons</taxon>
        <taxon>Gunneridae</taxon>
        <taxon>Pentapetalae</taxon>
        <taxon>Saxifragales</taxon>
        <taxon>Altingiaceae</taxon>
        <taxon>Liquidambar</taxon>
    </lineage>
</organism>
<reference evidence="1 2" key="1">
    <citation type="journal article" date="2024" name="Plant J.">
        <title>Genome sequences and population genomics reveal climatic adaptation and genomic divergence between two closely related sweetgum species.</title>
        <authorList>
            <person name="Xu W.Q."/>
            <person name="Ren C.Q."/>
            <person name="Zhang X.Y."/>
            <person name="Comes H.P."/>
            <person name="Liu X.H."/>
            <person name="Li Y.G."/>
            <person name="Kettle C.J."/>
            <person name="Jalonen R."/>
            <person name="Gaisberger H."/>
            <person name="Ma Y.Z."/>
            <person name="Qiu Y.X."/>
        </authorList>
    </citation>
    <scope>NUCLEOTIDE SEQUENCE [LARGE SCALE GENOMIC DNA]</scope>
    <source>
        <strain evidence="1">Hangzhou</strain>
    </source>
</reference>
<sequence length="248" mass="27075">MADFPPNSPNLHDGEHWLPADIRCEISFIKPRPEKMPKPPPFIPNFPMHHGAPVLIQPNRAPVMHNSMMGTMPNRNAAAIVNGLPNVGHGVLPHVYHGPFAFWNGGFPPAVPPGPIPMYGPIPPPQIPVANFDMRAAARAFPGQPNSPWPPVQVTGGEMSGFGWKSGGTGVFLPRAATFGMGMEEAGGTGVFISPPPVAPNIARRKKKSWRSYQVTHKVFVTKEAKALEKKEESQLPPEIFLPKDWIY</sequence>
<proteinExistence type="predicted"/>
<accession>A0AAP0RRF7</accession>
<evidence type="ECO:0000313" key="2">
    <source>
        <dbReference type="Proteomes" id="UP001415857"/>
    </source>
</evidence>
<protein>
    <submittedName>
        <fullName evidence="1">Uncharacterized protein</fullName>
    </submittedName>
</protein>
<gene>
    <name evidence="1" type="ORF">L1049_011278</name>
</gene>
<dbReference type="EMBL" id="JBBPBK010000006">
    <property type="protein sequence ID" value="KAK9283050.1"/>
    <property type="molecule type" value="Genomic_DNA"/>
</dbReference>
<name>A0AAP0RRF7_LIQFO</name>